<dbReference type="Pfam" id="PF21926">
    <property type="entry name" value="FeeM"/>
    <property type="match status" value="1"/>
</dbReference>
<protein>
    <recommendedName>
        <fullName evidence="1">N-acyl amino acid synthase FeeM catalytic core domain-containing protein</fullName>
    </recommendedName>
</protein>
<dbReference type="SUPFAM" id="SSF55729">
    <property type="entry name" value="Acyl-CoA N-acyltransferases (Nat)"/>
    <property type="match status" value="1"/>
</dbReference>
<dbReference type="Gene3D" id="3.40.630.30">
    <property type="match status" value="1"/>
</dbReference>
<sequence length="289" mass="32969">MFCLAHTLAFIMNQIANRIQIDQDPIRHQPRRSGIIEPSPEFGDAKFNYEVVHQIQDLEACFHLVYQAYRQAGLTAPHAHRLRLTPFHLLDTTEVFATRCGPQILSTVSLIGDGKLGLPVESMYPVEVEDFRQQGYRMAEIGCLADQRQSPRRFLTTFLEMMHLLTQVAKFRGYDTLVATCHPSHAKLYQRLLPFRQFGKLTSCSYANGNPALLLAVSFEWEYGTEFYERFFGKMRTAQELAPRPWNKQTTAFFERSLGAIQTPEPTWVAKGAAWDVLLGSNSPQTNAH</sequence>
<reference evidence="2 3" key="1">
    <citation type="submission" date="2019-02" db="EMBL/GenBank/DDBJ databases">
        <title>Deep-cultivation of Planctomycetes and their phenomic and genomic characterization uncovers novel biology.</title>
        <authorList>
            <person name="Wiegand S."/>
            <person name="Jogler M."/>
            <person name="Boedeker C."/>
            <person name="Pinto D."/>
            <person name="Vollmers J."/>
            <person name="Rivas-Marin E."/>
            <person name="Kohn T."/>
            <person name="Peeters S.H."/>
            <person name="Heuer A."/>
            <person name="Rast P."/>
            <person name="Oberbeckmann S."/>
            <person name="Bunk B."/>
            <person name="Jeske O."/>
            <person name="Meyerdierks A."/>
            <person name="Storesund J.E."/>
            <person name="Kallscheuer N."/>
            <person name="Luecker S."/>
            <person name="Lage O.M."/>
            <person name="Pohl T."/>
            <person name="Merkel B.J."/>
            <person name="Hornburger P."/>
            <person name="Mueller R.-W."/>
            <person name="Bruemmer F."/>
            <person name="Labrenz M."/>
            <person name="Spormann A.M."/>
            <person name="Op den Camp H."/>
            <person name="Overmann J."/>
            <person name="Amann R."/>
            <person name="Jetten M.S.M."/>
            <person name="Mascher T."/>
            <person name="Medema M.H."/>
            <person name="Devos D.P."/>
            <person name="Kaster A.-K."/>
            <person name="Ovreas L."/>
            <person name="Rohde M."/>
            <person name="Galperin M.Y."/>
            <person name="Jogler C."/>
        </authorList>
    </citation>
    <scope>NUCLEOTIDE SEQUENCE [LARGE SCALE GENOMIC DNA]</scope>
    <source>
        <strain evidence="2 3">K22_7</strain>
    </source>
</reference>
<proteinExistence type="predicted"/>
<evidence type="ECO:0000313" key="3">
    <source>
        <dbReference type="Proteomes" id="UP000318538"/>
    </source>
</evidence>
<evidence type="ECO:0000259" key="1">
    <source>
        <dbReference type="Pfam" id="PF21926"/>
    </source>
</evidence>
<evidence type="ECO:0000313" key="2">
    <source>
        <dbReference type="EMBL" id="QDT06252.1"/>
    </source>
</evidence>
<organism evidence="2 3">
    <name type="scientific">Rubripirellula lacrimiformis</name>
    <dbReference type="NCBI Taxonomy" id="1930273"/>
    <lineage>
        <taxon>Bacteria</taxon>
        <taxon>Pseudomonadati</taxon>
        <taxon>Planctomycetota</taxon>
        <taxon>Planctomycetia</taxon>
        <taxon>Pirellulales</taxon>
        <taxon>Pirellulaceae</taxon>
        <taxon>Rubripirellula</taxon>
    </lineage>
</organism>
<feature type="domain" description="N-acyl amino acid synthase FeeM catalytic core" evidence="1">
    <location>
        <begin position="60"/>
        <end position="217"/>
    </location>
</feature>
<dbReference type="AlphaFoldDB" id="A0A517NGJ3"/>
<dbReference type="InterPro" id="IPR054597">
    <property type="entry name" value="FeeM_cat"/>
</dbReference>
<dbReference type="EMBL" id="CP036525">
    <property type="protein sequence ID" value="QDT06252.1"/>
    <property type="molecule type" value="Genomic_DNA"/>
</dbReference>
<dbReference type="InterPro" id="IPR016181">
    <property type="entry name" value="Acyl_CoA_acyltransferase"/>
</dbReference>
<gene>
    <name evidence="2" type="ORF">K227x_46610</name>
</gene>
<accession>A0A517NGJ3</accession>
<keyword evidence="3" id="KW-1185">Reference proteome</keyword>
<dbReference type="KEGG" id="rlc:K227x_46610"/>
<dbReference type="Proteomes" id="UP000318538">
    <property type="component" value="Chromosome"/>
</dbReference>
<name>A0A517NGJ3_9BACT</name>